<reference evidence="12 13" key="1">
    <citation type="submission" date="2019-01" db="EMBL/GenBank/DDBJ databases">
        <title>Halorientalis sp. F13-25 a new haloarchaeum isolated from hypersaline water.</title>
        <authorList>
            <person name="Ana D.-V."/>
            <person name="Cristina S.-P."/>
            <person name="Antonio V."/>
        </authorList>
    </citation>
    <scope>NUCLEOTIDE SEQUENCE [LARGE SCALE GENOMIC DNA]</scope>
    <source>
        <strain evidence="12 13">F13-25</strain>
    </source>
</reference>
<sequence length="639" mass="68677">MQTGIPVLAGLLVISGALSTAVAAFLWNERPKSGTTPLMFVEVSLALWAFGQALVVAGGQVAVAAGAALSLFAMSFIGAALFLFARQYTGHTGAVSTRLVAGLSVVPVAVFAVGVLSVAGAVGVGPVRLGHAGQPTLAADFGPVFWGVVAYSYTLLFVGDYYLFGKFVGSRNVYRKRTFFFLTYSLLLTGCHLLSTLGLSPVPQYTLAPLANLVFGSLSLLVFVGYRSYGFLPLKPILELFGSQSKSLAPVARTAMIEEMGGGMLVTDHRNRVVDINPMGRKILGDPDARVVGRPLEEVLPPDIFVDDDDTRLLDPGVAGNFSGVWVRTPTGEKRCFDVMITELDGAGATGRVSLIHDVTERERRKQTLEQRTAELRRQNEQLEDFAGIVSHDLRNPLNVASGAIELTRRNEQFEFLDRAENAHERMEVIIEDVLTLARQGQTVDETEPVSLRGVATEAWANVDTDRATLECRDDAEFEADRNRLLQLFENLFRNSIEHGSTDPDSRADADPSEDHVVTVTVGVIDGEPDGDERGVTGPRGFYVADDGPGIPEDEREAVLEQGYTTSEDGTGLGLSIVRTIVDAHGWRINVTESDAKRRSAGRKGGDSGGEPGESPGGARFEITGLVGDEPALEDEAVP</sequence>
<organism evidence="12 13">
    <name type="scientific">Halorientalis pallida</name>
    <dbReference type="NCBI Taxonomy" id="2479928"/>
    <lineage>
        <taxon>Archaea</taxon>
        <taxon>Methanobacteriati</taxon>
        <taxon>Methanobacteriota</taxon>
        <taxon>Stenosarchaea group</taxon>
        <taxon>Halobacteria</taxon>
        <taxon>Halobacteriales</taxon>
        <taxon>Haloarculaceae</taxon>
        <taxon>Halorientalis</taxon>
    </lineage>
</organism>
<dbReference type="GO" id="GO:0000155">
    <property type="term" value="F:phosphorelay sensor kinase activity"/>
    <property type="evidence" value="ECO:0007669"/>
    <property type="project" value="InterPro"/>
</dbReference>
<comment type="caution">
    <text evidence="12">The sequence shown here is derived from an EMBL/GenBank/DDBJ whole genome shotgun (WGS) entry which is preliminary data.</text>
</comment>
<dbReference type="Pfam" id="PF00512">
    <property type="entry name" value="HisKA"/>
    <property type="match status" value="1"/>
</dbReference>
<dbReference type="InterPro" id="IPR013767">
    <property type="entry name" value="PAS_fold"/>
</dbReference>
<gene>
    <name evidence="12" type="ORF">EAF64_04700</name>
</gene>
<dbReference type="PANTHER" id="PTHR43711:SF1">
    <property type="entry name" value="HISTIDINE KINASE 1"/>
    <property type="match status" value="1"/>
</dbReference>
<dbReference type="NCBIfam" id="TIGR00229">
    <property type="entry name" value="sensory_box"/>
    <property type="match status" value="1"/>
</dbReference>
<keyword evidence="3" id="KW-0597">Phosphoprotein</keyword>
<feature type="coiled-coil region" evidence="7">
    <location>
        <begin position="359"/>
        <end position="386"/>
    </location>
</feature>
<dbReference type="InterPro" id="IPR000014">
    <property type="entry name" value="PAS"/>
</dbReference>
<dbReference type="Gene3D" id="1.10.287.130">
    <property type="match status" value="1"/>
</dbReference>
<feature type="transmembrane region" description="Helical" evidence="9">
    <location>
        <begin position="179"/>
        <end position="199"/>
    </location>
</feature>
<protein>
    <recommendedName>
        <fullName evidence="2">histidine kinase</fullName>
        <ecNumber evidence="2">2.7.13.3</ecNumber>
    </recommendedName>
</protein>
<keyword evidence="9" id="KW-0472">Membrane</keyword>
<dbReference type="Pfam" id="PF00989">
    <property type="entry name" value="PAS"/>
    <property type="match status" value="1"/>
</dbReference>
<dbReference type="Pfam" id="PF16927">
    <property type="entry name" value="HisKA_7TM"/>
    <property type="match status" value="1"/>
</dbReference>
<evidence type="ECO:0000256" key="1">
    <source>
        <dbReference type="ARBA" id="ARBA00000085"/>
    </source>
</evidence>
<keyword evidence="5" id="KW-0418">Kinase</keyword>
<dbReference type="OrthoDB" id="8127at2157"/>
<dbReference type="Proteomes" id="UP000289691">
    <property type="component" value="Unassembled WGS sequence"/>
</dbReference>
<dbReference type="EMBL" id="RDFA01000001">
    <property type="protein sequence ID" value="RXK51938.1"/>
    <property type="molecule type" value="Genomic_DNA"/>
</dbReference>
<keyword evidence="4" id="KW-0808">Transferase</keyword>
<dbReference type="InterPro" id="IPR050736">
    <property type="entry name" value="Sensor_HK_Regulatory"/>
</dbReference>
<dbReference type="InterPro" id="IPR036890">
    <property type="entry name" value="HATPase_C_sf"/>
</dbReference>
<dbReference type="InterPro" id="IPR005467">
    <property type="entry name" value="His_kinase_dom"/>
</dbReference>
<dbReference type="InterPro" id="IPR003594">
    <property type="entry name" value="HATPase_dom"/>
</dbReference>
<feature type="domain" description="Histidine kinase" evidence="10">
    <location>
        <begin position="389"/>
        <end position="591"/>
    </location>
</feature>
<evidence type="ECO:0000256" key="4">
    <source>
        <dbReference type="ARBA" id="ARBA00022679"/>
    </source>
</evidence>
<feature type="transmembrane region" description="Helical" evidence="9">
    <location>
        <begin position="144"/>
        <end position="164"/>
    </location>
</feature>
<dbReference type="RefSeq" id="WP_129067792.1">
    <property type="nucleotide sequence ID" value="NZ_RDFA01000001.1"/>
</dbReference>
<feature type="transmembrane region" description="Helical" evidence="9">
    <location>
        <begin position="205"/>
        <end position="226"/>
    </location>
</feature>
<feature type="domain" description="PAS" evidence="11">
    <location>
        <begin position="256"/>
        <end position="303"/>
    </location>
</feature>
<evidence type="ECO:0000256" key="9">
    <source>
        <dbReference type="SAM" id="Phobius"/>
    </source>
</evidence>
<dbReference type="Pfam" id="PF02518">
    <property type="entry name" value="HATPase_c"/>
    <property type="match status" value="1"/>
</dbReference>
<evidence type="ECO:0000259" key="11">
    <source>
        <dbReference type="PROSITE" id="PS50112"/>
    </source>
</evidence>
<feature type="transmembrane region" description="Helical" evidence="9">
    <location>
        <begin position="63"/>
        <end position="85"/>
    </location>
</feature>
<dbReference type="CDD" id="cd00075">
    <property type="entry name" value="HATPase"/>
    <property type="match status" value="1"/>
</dbReference>
<keyword evidence="6" id="KW-0902">Two-component regulatory system</keyword>
<keyword evidence="7" id="KW-0175">Coiled coil</keyword>
<dbReference type="SUPFAM" id="SSF55874">
    <property type="entry name" value="ATPase domain of HSP90 chaperone/DNA topoisomerase II/histidine kinase"/>
    <property type="match status" value="1"/>
</dbReference>
<accession>A0A498L0W9</accession>
<dbReference type="PROSITE" id="PS50109">
    <property type="entry name" value="HIS_KIN"/>
    <property type="match status" value="1"/>
</dbReference>
<evidence type="ECO:0000313" key="13">
    <source>
        <dbReference type="Proteomes" id="UP000289691"/>
    </source>
</evidence>
<dbReference type="EC" id="2.7.13.3" evidence="2"/>
<dbReference type="GO" id="GO:0006355">
    <property type="term" value="P:regulation of DNA-templated transcription"/>
    <property type="evidence" value="ECO:0007669"/>
    <property type="project" value="InterPro"/>
</dbReference>
<dbReference type="CDD" id="cd00130">
    <property type="entry name" value="PAS"/>
    <property type="match status" value="1"/>
</dbReference>
<feature type="transmembrane region" description="Helical" evidence="9">
    <location>
        <begin position="97"/>
        <end position="124"/>
    </location>
</feature>
<feature type="region of interest" description="Disordered" evidence="8">
    <location>
        <begin position="525"/>
        <end position="551"/>
    </location>
</feature>
<dbReference type="PRINTS" id="PR00344">
    <property type="entry name" value="BCTRLSENSOR"/>
</dbReference>
<dbReference type="InterPro" id="IPR035965">
    <property type="entry name" value="PAS-like_dom_sf"/>
</dbReference>
<dbReference type="InterPro" id="IPR003661">
    <property type="entry name" value="HisK_dim/P_dom"/>
</dbReference>
<proteinExistence type="predicted"/>
<dbReference type="CDD" id="cd00082">
    <property type="entry name" value="HisKA"/>
    <property type="match status" value="1"/>
</dbReference>
<dbReference type="PROSITE" id="PS50112">
    <property type="entry name" value="PAS"/>
    <property type="match status" value="1"/>
</dbReference>
<feature type="transmembrane region" description="Helical" evidence="9">
    <location>
        <begin position="6"/>
        <end position="27"/>
    </location>
</feature>
<dbReference type="InterPro" id="IPR031621">
    <property type="entry name" value="HisKA_7TM"/>
</dbReference>
<feature type="region of interest" description="Disordered" evidence="8">
    <location>
        <begin position="593"/>
        <end position="639"/>
    </location>
</feature>
<dbReference type="InterPro" id="IPR004358">
    <property type="entry name" value="Sig_transdc_His_kin-like_C"/>
</dbReference>
<evidence type="ECO:0000256" key="5">
    <source>
        <dbReference type="ARBA" id="ARBA00022777"/>
    </source>
</evidence>
<dbReference type="AlphaFoldDB" id="A0A498L0W9"/>
<keyword evidence="9" id="KW-1133">Transmembrane helix</keyword>
<dbReference type="SUPFAM" id="SSF47384">
    <property type="entry name" value="Homodimeric domain of signal transducing histidine kinase"/>
    <property type="match status" value="1"/>
</dbReference>
<dbReference type="Gene3D" id="3.30.565.10">
    <property type="entry name" value="Histidine kinase-like ATPase, C-terminal domain"/>
    <property type="match status" value="1"/>
</dbReference>
<keyword evidence="13" id="KW-1185">Reference proteome</keyword>
<evidence type="ECO:0000256" key="2">
    <source>
        <dbReference type="ARBA" id="ARBA00012438"/>
    </source>
</evidence>
<dbReference type="CDD" id="cd14686">
    <property type="entry name" value="bZIP"/>
    <property type="match status" value="1"/>
</dbReference>
<evidence type="ECO:0000256" key="8">
    <source>
        <dbReference type="SAM" id="MobiDB-lite"/>
    </source>
</evidence>
<feature type="transmembrane region" description="Helical" evidence="9">
    <location>
        <begin position="39"/>
        <end position="57"/>
    </location>
</feature>
<evidence type="ECO:0000256" key="7">
    <source>
        <dbReference type="SAM" id="Coils"/>
    </source>
</evidence>
<evidence type="ECO:0000256" key="6">
    <source>
        <dbReference type="ARBA" id="ARBA00023012"/>
    </source>
</evidence>
<name>A0A498L0W9_9EURY</name>
<dbReference type="SUPFAM" id="SSF55785">
    <property type="entry name" value="PYP-like sensor domain (PAS domain)"/>
    <property type="match status" value="1"/>
</dbReference>
<dbReference type="InterPro" id="IPR036097">
    <property type="entry name" value="HisK_dim/P_sf"/>
</dbReference>
<dbReference type="SMART" id="SM00387">
    <property type="entry name" value="HATPase_c"/>
    <property type="match status" value="1"/>
</dbReference>
<evidence type="ECO:0000259" key="10">
    <source>
        <dbReference type="PROSITE" id="PS50109"/>
    </source>
</evidence>
<feature type="compositionally biased region" description="Gly residues" evidence="8">
    <location>
        <begin position="607"/>
        <end position="616"/>
    </location>
</feature>
<evidence type="ECO:0000256" key="3">
    <source>
        <dbReference type="ARBA" id="ARBA00022553"/>
    </source>
</evidence>
<dbReference type="PANTHER" id="PTHR43711">
    <property type="entry name" value="TWO-COMPONENT HISTIDINE KINASE"/>
    <property type="match status" value="1"/>
</dbReference>
<dbReference type="Gene3D" id="3.30.450.20">
    <property type="entry name" value="PAS domain"/>
    <property type="match status" value="1"/>
</dbReference>
<evidence type="ECO:0000313" key="12">
    <source>
        <dbReference type="EMBL" id="RXK51938.1"/>
    </source>
</evidence>
<keyword evidence="9" id="KW-0812">Transmembrane</keyword>
<comment type="catalytic activity">
    <reaction evidence="1">
        <text>ATP + protein L-histidine = ADP + protein N-phospho-L-histidine.</text>
        <dbReference type="EC" id="2.7.13.3"/>
    </reaction>
</comment>
<dbReference type="SMART" id="SM00388">
    <property type="entry name" value="HisKA"/>
    <property type="match status" value="1"/>
</dbReference>